<evidence type="ECO:0000256" key="3">
    <source>
        <dbReference type="ARBA" id="ARBA00023157"/>
    </source>
</evidence>
<dbReference type="GO" id="GO:0050839">
    <property type="term" value="F:cell adhesion molecule binding"/>
    <property type="evidence" value="ECO:0007669"/>
    <property type="project" value="TreeGrafter"/>
</dbReference>
<dbReference type="GO" id="GO:0098609">
    <property type="term" value="P:cell-cell adhesion"/>
    <property type="evidence" value="ECO:0007669"/>
    <property type="project" value="TreeGrafter"/>
</dbReference>
<dbReference type="Gene3D" id="2.60.40.10">
    <property type="entry name" value="Immunoglobulins"/>
    <property type="match status" value="1"/>
</dbReference>
<name>A0AAN9BJV2_9CAEN</name>
<evidence type="ECO:0000259" key="7">
    <source>
        <dbReference type="PROSITE" id="PS50835"/>
    </source>
</evidence>
<comment type="caution">
    <text evidence="8">The sequence shown here is derived from an EMBL/GenBank/DDBJ whole genome shotgun (WGS) entry which is preliminary data.</text>
</comment>
<evidence type="ECO:0000256" key="4">
    <source>
        <dbReference type="ARBA" id="ARBA00023180"/>
    </source>
</evidence>
<dbReference type="InterPro" id="IPR051275">
    <property type="entry name" value="Cell_adhesion_signaling"/>
</dbReference>
<keyword evidence="4" id="KW-0325">Glycoprotein</keyword>
<accession>A0AAN9BJV2</accession>
<dbReference type="GO" id="GO:0005911">
    <property type="term" value="C:cell-cell junction"/>
    <property type="evidence" value="ECO:0007669"/>
    <property type="project" value="TreeGrafter"/>
</dbReference>
<dbReference type="SUPFAM" id="SSF48726">
    <property type="entry name" value="Immunoglobulin"/>
    <property type="match status" value="1"/>
</dbReference>
<dbReference type="Pfam" id="PF13927">
    <property type="entry name" value="Ig_3"/>
    <property type="match status" value="1"/>
</dbReference>
<dbReference type="AlphaFoldDB" id="A0AAN9BJV2"/>
<dbReference type="EMBL" id="JBAMIC010000007">
    <property type="protein sequence ID" value="KAK7106513.1"/>
    <property type="molecule type" value="Genomic_DNA"/>
</dbReference>
<evidence type="ECO:0000313" key="8">
    <source>
        <dbReference type="EMBL" id="KAK7106513.1"/>
    </source>
</evidence>
<evidence type="ECO:0000256" key="2">
    <source>
        <dbReference type="ARBA" id="ARBA00023136"/>
    </source>
</evidence>
<sequence length="391" mass="42866">MGPATLTWPGHSDTANLYMEHVQREDDGTRFTCRLETDGYKASKQYALRVAYGPSSEHLHVNITYTVNTTTGEPTFHLTCLATDVYPAPDYSWSHVSCNNGTTSDVCSFTPGPDEHRIVPTCAAERPFIDGYGTKTAQSDSATVWLIYEAKVEHFTLNETEGTLTANGSDHETFKMACKAYGRPPPTVLKITKPGNASFASTSTITEKGNWSRKTTIVLSDIQCRDMGTYSCTAHNGVGLPDTRSIMLNVRCPPRKYFDESFSMNQDGIKFTLEAYPVPDDFHFTHLGNTTSNPGQNAPPDMFSSYCVQHEVTTFMVSCVIVPRTFSKEILGFYTTTVSNGLGSVNIGFYLHREGTGIPVLWIMLGGAAATGIVLLNVIILAVVCGRRESP</sequence>
<dbReference type="PANTHER" id="PTHR11640:SF31">
    <property type="entry name" value="IRREGULAR CHIASM C-ROUGHEST PROTEIN-RELATED"/>
    <property type="match status" value="1"/>
</dbReference>
<keyword evidence="6" id="KW-0812">Transmembrane</keyword>
<dbReference type="Proteomes" id="UP001374579">
    <property type="component" value="Unassembled WGS sequence"/>
</dbReference>
<keyword evidence="9" id="KW-1185">Reference proteome</keyword>
<gene>
    <name evidence="8" type="ORF">V1264_017762</name>
</gene>
<feature type="domain" description="Ig-like" evidence="7">
    <location>
        <begin position="54"/>
        <end position="93"/>
    </location>
</feature>
<dbReference type="PANTHER" id="PTHR11640">
    <property type="entry name" value="NEPHRIN"/>
    <property type="match status" value="1"/>
</dbReference>
<comment type="subcellular location">
    <subcellularLocation>
        <location evidence="1">Membrane</location>
        <topology evidence="1">Single-pass type I membrane protein</topology>
    </subcellularLocation>
</comment>
<proteinExistence type="predicted"/>
<evidence type="ECO:0000256" key="1">
    <source>
        <dbReference type="ARBA" id="ARBA00004479"/>
    </source>
</evidence>
<protein>
    <recommendedName>
        <fullName evidence="7">Ig-like domain-containing protein</fullName>
    </recommendedName>
</protein>
<dbReference type="GO" id="GO:0005886">
    <property type="term" value="C:plasma membrane"/>
    <property type="evidence" value="ECO:0007669"/>
    <property type="project" value="TreeGrafter"/>
</dbReference>
<feature type="domain" description="Ig-like" evidence="7">
    <location>
        <begin position="153"/>
        <end position="247"/>
    </location>
</feature>
<dbReference type="InterPro" id="IPR007110">
    <property type="entry name" value="Ig-like_dom"/>
</dbReference>
<evidence type="ECO:0000313" key="9">
    <source>
        <dbReference type="Proteomes" id="UP001374579"/>
    </source>
</evidence>
<evidence type="ECO:0000256" key="6">
    <source>
        <dbReference type="SAM" id="Phobius"/>
    </source>
</evidence>
<dbReference type="InterPro" id="IPR013783">
    <property type="entry name" value="Ig-like_fold"/>
</dbReference>
<keyword evidence="3" id="KW-1015">Disulfide bond</keyword>
<feature type="transmembrane region" description="Helical" evidence="6">
    <location>
        <begin position="360"/>
        <end position="385"/>
    </location>
</feature>
<reference evidence="8 9" key="1">
    <citation type="submission" date="2024-02" db="EMBL/GenBank/DDBJ databases">
        <title>Chromosome-scale genome assembly of the rough periwinkle Littorina saxatilis.</title>
        <authorList>
            <person name="De Jode A."/>
            <person name="Faria R."/>
            <person name="Formenti G."/>
            <person name="Sims Y."/>
            <person name="Smith T.P."/>
            <person name="Tracey A."/>
            <person name="Wood J.M.D."/>
            <person name="Zagrodzka Z.B."/>
            <person name="Johannesson K."/>
            <person name="Butlin R.K."/>
            <person name="Leder E.H."/>
        </authorList>
    </citation>
    <scope>NUCLEOTIDE SEQUENCE [LARGE SCALE GENOMIC DNA]</scope>
    <source>
        <strain evidence="8">Snail1</strain>
        <tissue evidence="8">Muscle</tissue>
    </source>
</reference>
<organism evidence="8 9">
    <name type="scientific">Littorina saxatilis</name>
    <dbReference type="NCBI Taxonomy" id="31220"/>
    <lineage>
        <taxon>Eukaryota</taxon>
        <taxon>Metazoa</taxon>
        <taxon>Spiralia</taxon>
        <taxon>Lophotrochozoa</taxon>
        <taxon>Mollusca</taxon>
        <taxon>Gastropoda</taxon>
        <taxon>Caenogastropoda</taxon>
        <taxon>Littorinimorpha</taxon>
        <taxon>Littorinoidea</taxon>
        <taxon>Littorinidae</taxon>
        <taxon>Littorina</taxon>
    </lineage>
</organism>
<keyword evidence="6" id="KW-1133">Transmembrane helix</keyword>
<keyword evidence="5" id="KW-0393">Immunoglobulin domain</keyword>
<dbReference type="InterPro" id="IPR036179">
    <property type="entry name" value="Ig-like_dom_sf"/>
</dbReference>
<evidence type="ECO:0000256" key="5">
    <source>
        <dbReference type="ARBA" id="ARBA00023319"/>
    </source>
</evidence>
<dbReference type="PROSITE" id="PS50835">
    <property type="entry name" value="IG_LIKE"/>
    <property type="match status" value="2"/>
</dbReference>
<keyword evidence="2 6" id="KW-0472">Membrane</keyword>